<keyword evidence="3" id="KW-1185">Reference proteome</keyword>
<sequence>MSFGPWLSYPTKNCLLLAFEHGQLLVHFLLGPFEPIPSHRALKCKGSYLILTLLDVASLISSKNELRLPKGCKCTKIFYKSPTKTCNPWKFLTSPTILSVGYSWMAFTFYSPNLTPSEPTTKLRKFTISTHPLDSTNKAKYLLHDIGGPMTRSKTKMMKQYLQGLILEIKERKEENGRYKSPTSRNNDEEEEEEYSDGINNENERRRKGEPKKC</sequence>
<feature type="compositionally biased region" description="Basic and acidic residues" evidence="1">
    <location>
        <begin position="202"/>
        <end position="214"/>
    </location>
</feature>
<feature type="region of interest" description="Disordered" evidence="1">
    <location>
        <begin position="172"/>
        <end position="214"/>
    </location>
</feature>
<accession>A0A371H5T8</accession>
<gene>
    <name evidence="2" type="ORF">CR513_18964</name>
</gene>
<evidence type="ECO:0000313" key="2">
    <source>
        <dbReference type="EMBL" id="RDX98155.1"/>
    </source>
</evidence>
<protein>
    <submittedName>
        <fullName evidence="2">Uncharacterized protein</fullName>
    </submittedName>
</protein>
<name>A0A371H5T8_MUCPR</name>
<evidence type="ECO:0000313" key="3">
    <source>
        <dbReference type="Proteomes" id="UP000257109"/>
    </source>
</evidence>
<dbReference type="Proteomes" id="UP000257109">
    <property type="component" value="Unassembled WGS sequence"/>
</dbReference>
<organism evidence="2 3">
    <name type="scientific">Mucuna pruriens</name>
    <name type="common">Velvet bean</name>
    <name type="synonym">Dolichos pruriens</name>
    <dbReference type="NCBI Taxonomy" id="157652"/>
    <lineage>
        <taxon>Eukaryota</taxon>
        <taxon>Viridiplantae</taxon>
        <taxon>Streptophyta</taxon>
        <taxon>Embryophyta</taxon>
        <taxon>Tracheophyta</taxon>
        <taxon>Spermatophyta</taxon>
        <taxon>Magnoliopsida</taxon>
        <taxon>eudicotyledons</taxon>
        <taxon>Gunneridae</taxon>
        <taxon>Pentapetalae</taxon>
        <taxon>rosids</taxon>
        <taxon>fabids</taxon>
        <taxon>Fabales</taxon>
        <taxon>Fabaceae</taxon>
        <taxon>Papilionoideae</taxon>
        <taxon>50 kb inversion clade</taxon>
        <taxon>NPAAA clade</taxon>
        <taxon>indigoferoid/millettioid clade</taxon>
        <taxon>Phaseoleae</taxon>
        <taxon>Mucuna</taxon>
    </lineage>
</organism>
<evidence type="ECO:0000256" key="1">
    <source>
        <dbReference type="SAM" id="MobiDB-lite"/>
    </source>
</evidence>
<dbReference type="EMBL" id="QJKJ01003501">
    <property type="protein sequence ID" value="RDX98155.1"/>
    <property type="molecule type" value="Genomic_DNA"/>
</dbReference>
<comment type="caution">
    <text evidence="2">The sequence shown here is derived from an EMBL/GenBank/DDBJ whole genome shotgun (WGS) entry which is preliminary data.</text>
</comment>
<proteinExistence type="predicted"/>
<reference evidence="2" key="1">
    <citation type="submission" date="2018-05" db="EMBL/GenBank/DDBJ databases">
        <title>Draft genome of Mucuna pruriens seed.</title>
        <authorList>
            <person name="Nnadi N.E."/>
            <person name="Vos R."/>
            <person name="Hasami M.H."/>
            <person name="Devisetty U.K."/>
            <person name="Aguiy J.C."/>
        </authorList>
    </citation>
    <scope>NUCLEOTIDE SEQUENCE [LARGE SCALE GENOMIC DNA]</scope>
    <source>
        <strain evidence="2">JCA_2017</strain>
    </source>
</reference>
<dbReference type="AlphaFoldDB" id="A0A371H5T8"/>
<feature type="non-terminal residue" evidence="2">
    <location>
        <position position="1"/>
    </location>
</feature>